<dbReference type="Pfam" id="PF25372">
    <property type="entry name" value="DUF7885"/>
    <property type="match status" value="1"/>
</dbReference>
<dbReference type="InterPro" id="IPR032675">
    <property type="entry name" value="LRR_dom_sf"/>
</dbReference>
<reference evidence="2" key="1">
    <citation type="submission" date="2024-02" db="EMBL/GenBank/DDBJ databases">
        <authorList>
            <consortium name="ELIXIR-Norway"/>
            <consortium name="Elixir Norway"/>
        </authorList>
    </citation>
    <scope>NUCLEOTIDE SEQUENCE</scope>
</reference>
<feature type="domain" description="F-box" evidence="1">
    <location>
        <begin position="31"/>
        <end position="80"/>
    </location>
</feature>
<dbReference type="SUPFAM" id="SSF81383">
    <property type="entry name" value="F-box domain"/>
    <property type="match status" value="1"/>
</dbReference>
<dbReference type="InterPro" id="IPR001810">
    <property type="entry name" value="F-box_dom"/>
</dbReference>
<evidence type="ECO:0000313" key="2">
    <source>
        <dbReference type="EMBL" id="CAK9205941.1"/>
    </source>
</evidence>
<dbReference type="SUPFAM" id="SSF52047">
    <property type="entry name" value="RNI-like"/>
    <property type="match status" value="1"/>
</dbReference>
<gene>
    <name evidence="2" type="ORF">CSSPTR1EN2_LOCUS8100</name>
</gene>
<dbReference type="PANTHER" id="PTHR13318">
    <property type="entry name" value="PARTNER OF PAIRED, ISOFORM B-RELATED"/>
    <property type="match status" value="1"/>
</dbReference>
<sequence>MAMAAAAKRIMHVESTTTTITPSSSSSYVPASSLTSMPLEILLRVLAPLHPQDWARVAQACTVLRAACISALSTLTFLDLKNAGLALDDECFTVLSNRLGSRLRRLEVDCWHLSCGVLQNLPEGIEELALCGCDHHSNELLAHVADRTHLSLRRFAWSGFGGKVSAAGFENIAHKCRKLTSFMIDSGVTMDVNSVVRAVASNCPSLSELSAYNLSTDTFVYMRKCKVRLKRLRHKRRHGGALPVADSSLLLLIGMCPLLEELHLVDKAEFDGSGDVTDIGLLALADRALTLRTLKLKLAVSSSAERCSEVAVMELASVCKLLTHVELSNFKRLSDPPVYELIQRCPKLVELTLDGTPITDASLDLLASHSKSLRSISIKGCKKLSEAGLKALGQCGTLGAVNAGQAHGVTDAVVSALCEGNLSLKSLVLSCGNLSDAALKAIAMCTQMEELALHGCSRISNNGLRLLSAGCVWMRYISLSYCDHLSDYGVVQLARGCPRLVKVRLDGCRLLSNPSVRALCELCPKLRHLSLQYCVKLSDNVFQHLLSAPSIRIVDLGRAKLTMIGIETYQQQRPFVELFIDGRPQANLSQIATDM</sequence>
<dbReference type="InterPro" id="IPR036047">
    <property type="entry name" value="F-box-like_dom_sf"/>
</dbReference>
<dbReference type="InterPro" id="IPR006553">
    <property type="entry name" value="Leu-rich_rpt_Cys-con_subtyp"/>
</dbReference>
<evidence type="ECO:0000313" key="3">
    <source>
        <dbReference type="Proteomes" id="UP001497512"/>
    </source>
</evidence>
<dbReference type="SMART" id="SM00367">
    <property type="entry name" value="LRR_CC"/>
    <property type="match status" value="9"/>
</dbReference>
<organism evidence="2 3">
    <name type="scientific">Sphagnum troendelagicum</name>
    <dbReference type="NCBI Taxonomy" id="128251"/>
    <lineage>
        <taxon>Eukaryota</taxon>
        <taxon>Viridiplantae</taxon>
        <taxon>Streptophyta</taxon>
        <taxon>Embryophyta</taxon>
        <taxon>Bryophyta</taxon>
        <taxon>Sphagnophytina</taxon>
        <taxon>Sphagnopsida</taxon>
        <taxon>Sphagnales</taxon>
        <taxon>Sphagnaceae</taxon>
        <taxon>Sphagnum</taxon>
    </lineage>
</organism>
<accession>A0ABP0TVD0</accession>
<dbReference type="PANTHER" id="PTHR13318:SF95">
    <property type="entry name" value="F-BOX PROTEIN YLR352W"/>
    <property type="match status" value="1"/>
</dbReference>
<protein>
    <recommendedName>
        <fullName evidence="1">F-box domain-containing protein</fullName>
    </recommendedName>
</protein>
<evidence type="ECO:0000259" key="1">
    <source>
        <dbReference type="PROSITE" id="PS50181"/>
    </source>
</evidence>
<dbReference type="PROSITE" id="PS50181">
    <property type="entry name" value="FBOX"/>
    <property type="match status" value="1"/>
</dbReference>
<proteinExistence type="predicted"/>
<keyword evidence="3" id="KW-1185">Reference proteome</keyword>
<dbReference type="Gene3D" id="3.80.10.10">
    <property type="entry name" value="Ribonuclease Inhibitor"/>
    <property type="match status" value="2"/>
</dbReference>
<dbReference type="Proteomes" id="UP001497512">
    <property type="component" value="Chromosome 15"/>
</dbReference>
<name>A0ABP0TVD0_9BRYO</name>
<dbReference type="EMBL" id="OZ019907">
    <property type="protein sequence ID" value="CAK9205941.1"/>
    <property type="molecule type" value="Genomic_DNA"/>
</dbReference>
<dbReference type="InterPro" id="IPR057207">
    <property type="entry name" value="FBXL15_LRR"/>
</dbReference>